<dbReference type="GO" id="GO:0035838">
    <property type="term" value="C:growing cell tip"/>
    <property type="evidence" value="ECO:0007669"/>
    <property type="project" value="TreeGrafter"/>
</dbReference>
<evidence type="ECO:0008006" key="4">
    <source>
        <dbReference type="Google" id="ProtNLM"/>
    </source>
</evidence>
<protein>
    <recommendedName>
        <fullName evidence="4">Pali-domain-containing protein</fullName>
    </recommendedName>
</protein>
<feature type="transmembrane region" description="Helical" evidence="1">
    <location>
        <begin position="146"/>
        <end position="171"/>
    </location>
</feature>
<keyword evidence="1" id="KW-1133">Transmembrane helix</keyword>
<organism evidence="2 3">
    <name type="scientific">Botryobasidium botryosum (strain FD-172 SS1)</name>
    <dbReference type="NCBI Taxonomy" id="930990"/>
    <lineage>
        <taxon>Eukaryota</taxon>
        <taxon>Fungi</taxon>
        <taxon>Dikarya</taxon>
        <taxon>Basidiomycota</taxon>
        <taxon>Agaricomycotina</taxon>
        <taxon>Agaricomycetes</taxon>
        <taxon>Cantharellales</taxon>
        <taxon>Botryobasidiaceae</taxon>
        <taxon>Botryobasidium</taxon>
    </lineage>
</organism>
<keyword evidence="1" id="KW-0812">Transmembrane</keyword>
<dbReference type="InterPro" id="IPR051380">
    <property type="entry name" value="pH-response_reg_palI/RIM9"/>
</dbReference>
<keyword evidence="1" id="KW-0472">Membrane</keyword>
<dbReference type="STRING" id="930990.A0A067M0L9"/>
<dbReference type="InterPro" id="IPR009571">
    <property type="entry name" value="SUR7/Rim9-like_fungi"/>
</dbReference>
<dbReference type="PANTHER" id="PTHR28013:SF4">
    <property type="entry name" value="MARVEL DOMAIN-CONTAINING PROTEIN"/>
    <property type="match status" value="1"/>
</dbReference>
<feature type="transmembrane region" description="Helical" evidence="1">
    <location>
        <begin position="118"/>
        <end position="139"/>
    </location>
</feature>
<dbReference type="GO" id="GO:0032153">
    <property type="term" value="C:cell division site"/>
    <property type="evidence" value="ECO:0007669"/>
    <property type="project" value="TreeGrafter"/>
</dbReference>
<dbReference type="EMBL" id="KL198082">
    <property type="protein sequence ID" value="KDQ09104.1"/>
    <property type="molecule type" value="Genomic_DNA"/>
</dbReference>
<evidence type="ECO:0000313" key="2">
    <source>
        <dbReference type="EMBL" id="KDQ09104.1"/>
    </source>
</evidence>
<accession>A0A067M0L9</accession>
<dbReference type="OrthoDB" id="2499288at2759"/>
<dbReference type="AlphaFoldDB" id="A0A067M0L9"/>
<reference evidence="3" key="1">
    <citation type="journal article" date="2014" name="Proc. Natl. Acad. Sci. U.S.A.">
        <title>Extensive sampling of basidiomycete genomes demonstrates inadequacy of the white-rot/brown-rot paradigm for wood decay fungi.</title>
        <authorList>
            <person name="Riley R."/>
            <person name="Salamov A.A."/>
            <person name="Brown D.W."/>
            <person name="Nagy L.G."/>
            <person name="Floudas D."/>
            <person name="Held B.W."/>
            <person name="Levasseur A."/>
            <person name="Lombard V."/>
            <person name="Morin E."/>
            <person name="Otillar R."/>
            <person name="Lindquist E.A."/>
            <person name="Sun H."/>
            <person name="LaButti K.M."/>
            <person name="Schmutz J."/>
            <person name="Jabbour D."/>
            <person name="Luo H."/>
            <person name="Baker S.E."/>
            <person name="Pisabarro A.G."/>
            <person name="Walton J.D."/>
            <person name="Blanchette R.A."/>
            <person name="Henrissat B."/>
            <person name="Martin F."/>
            <person name="Cullen D."/>
            <person name="Hibbett D.S."/>
            <person name="Grigoriev I.V."/>
        </authorList>
    </citation>
    <scope>NUCLEOTIDE SEQUENCE [LARGE SCALE GENOMIC DNA]</scope>
    <source>
        <strain evidence="3">FD-172 SS1</strain>
    </source>
</reference>
<dbReference type="PANTHER" id="PTHR28013">
    <property type="entry name" value="PROTEIN DCV1-RELATED"/>
    <property type="match status" value="1"/>
</dbReference>
<name>A0A067M0L9_BOTB1</name>
<dbReference type="GO" id="GO:0005886">
    <property type="term" value="C:plasma membrane"/>
    <property type="evidence" value="ECO:0007669"/>
    <property type="project" value="InterPro"/>
</dbReference>
<gene>
    <name evidence="2" type="ORF">BOTBODRAFT_37345</name>
</gene>
<dbReference type="Proteomes" id="UP000027195">
    <property type="component" value="Unassembled WGS sequence"/>
</dbReference>
<feature type="transmembrane region" description="Helical" evidence="1">
    <location>
        <begin position="191"/>
        <end position="210"/>
    </location>
</feature>
<sequence>MIPDSKLLIVSLFLAAFILLVLSTITVPLNKSFYLLKFDLYDSGATKPTGRLEFGALGYCILTYSSSSSFLGMFSKSQQTQCSSSTLGYTFDSTLLDLPNFSDAANVIPKDLTYALGILHPVALALSILALLSFLAVYVRPGGRTWYVSAMAFGWTATAVGFAAFVVDYVFFQTAKSRVKKATGGTQGIEVGNAVWFTMVAWIALLAASVGTVGRSRERPGAPIPKDGIY</sequence>
<evidence type="ECO:0000313" key="3">
    <source>
        <dbReference type="Proteomes" id="UP000027195"/>
    </source>
</evidence>
<evidence type="ECO:0000256" key="1">
    <source>
        <dbReference type="SAM" id="Phobius"/>
    </source>
</evidence>
<proteinExistence type="predicted"/>
<keyword evidence="3" id="KW-1185">Reference proteome</keyword>
<dbReference type="HOGENOM" id="CLU_076420_2_0_1"/>
<dbReference type="Pfam" id="PF06687">
    <property type="entry name" value="SUR7"/>
    <property type="match status" value="1"/>
</dbReference>
<dbReference type="InParanoid" id="A0A067M0L9"/>